<keyword evidence="1" id="KW-0472">Membrane</keyword>
<dbReference type="EMBL" id="AENN01000006">
    <property type="protein sequence ID" value="EFR31623.1"/>
    <property type="molecule type" value="Genomic_DNA"/>
</dbReference>
<protein>
    <submittedName>
        <fullName evidence="2">Uncharacterized protein</fullName>
    </submittedName>
</protein>
<feature type="transmembrane region" description="Helical" evidence="1">
    <location>
        <begin position="5"/>
        <end position="22"/>
    </location>
</feature>
<gene>
    <name evidence="2" type="ORF">HMPREF9257_0013</name>
</gene>
<evidence type="ECO:0000256" key="1">
    <source>
        <dbReference type="SAM" id="Phobius"/>
    </source>
</evidence>
<reference evidence="2 3" key="1">
    <citation type="submission" date="2010-10" db="EMBL/GenBank/DDBJ databases">
        <authorList>
            <person name="Durkin A.S."/>
            <person name="Madupu R."/>
            <person name="Torralba M."/>
            <person name="Gillis M."/>
            <person name="Methe B."/>
            <person name="Sutton G."/>
            <person name="Nelson K.E."/>
        </authorList>
    </citation>
    <scope>NUCLEOTIDE SEQUENCE [LARGE SCALE GENOMIC DNA]</scope>
    <source>
        <strain evidence="2 3">ACS-139-V-Col8</strain>
    </source>
</reference>
<name>E4KN36_9LACT</name>
<organism evidence="2 3">
    <name type="scientific">Eremococcus coleocola ACS-139-V-Col8</name>
    <dbReference type="NCBI Taxonomy" id="908337"/>
    <lineage>
        <taxon>Bacteria</taxon>
        <taxon>Bacillati</taxon>
        <taxon>Bacillota</taxon>
        <taxon>Bacilli</taxon>
        <taxon>Lactobacillales</taxon>
        <taxon>Aerococcaceae</taxon>
        <taxon>Eremococcus</taxon>
    </lineage>
</organism>
<comment type="caution">
    <text evidence="2">The sequence shown here is derived from an EMBL/GenBank/DDBJ whole genome shotgun (WGS) entry which is preliminary data.</text>
</comment>
<keyword evidence="1" id="KW-1133">Transmembrane helix</keyword>
<feature type="transmembrane region" description="Helical" evidence="1">
    <location>
        <begin position="28"/>
        <end position="44"/>
    </location>
</feature>
<sequence length="49" mass="5631">MNQRGLYPILVLFLVVALKGIIDQTWPLVVIAFLVVLVVAFIIFRHKRP</sequence>
<accession>E4KN36</accession>
<dbReference type="RefSeq" id="WP_006417755.1">
    <property type="nucleotide sequence ID" value="NZ_AENN01000006.1"/>
</dbReference>
<keyword evidence="1" id="KW-0812">Transmembrane</keyword>
<dbReference type="AlphaFoldDB" id="E4KN36"/>
<keyword evidence="3" id="KW-1185">Reference proteome</keyword>
<evidence type="ECO:0000313" key="2">
    <source>
        <dbReference type="EMBL" id="EFR31623.1"/>
    </source>
</evidence>
<proteinExistence type="predicted"/>
<evidence type="ECO:0000313" key="3">
    <source>
        <dbReference type="Proteomes" id="UP000005990"/>
    </source>
</evidence>
<dbReference type="Proteomes" id="UP000005990">
    <property type="component" value="Unassembled WGS sequence"/>
</dbReference>